<feature type="domain" description="Phage head morphogenesis" evidence="1">
    <location>
        <begin position="125"/>
        <end position="239"/>
    </location>
</feature>
<dbReference type="NCBIfam" id="TIGR01641">
    <property type="entry name" value="phageSPP1_gp7"/>
    <property type="match status" value="1"/>
</dbReference>
<reference evidence="2 3" key="1">
    <citation type="journal article" date="2016" name="Nat. Biotechnol.">
        <title>Measurement of bacterial replication rates in microbial communities.</title>
        <authorList>
            <person name="Brown C.T."/>
            <person name="Olm M.R."/>
            <person name="Thomas B.C."/>
            <person name="Banfield J.F."/>
        </authorList>
    </citation>
    <scope>NUCLEOTIDE SEQUENCE [LARGE SCALE GENOMIC DNA]</scope>
    <source>
        <strain evidence="2">46_33</strain>
    </source>
</reference>
<evidence type="ECO:0000313" key="3">
    <source>
        <dbReference type="Proteomes" id="UP000186777"/>
    </source>
</evidence>
<comment type="caution">
    <text evidence="2">The sequence shown here is derived from an EMBL/GenBank/DDBJ whole genome shotgun (WGS) entry which is preliminary data.</text>
</comment>
<gene>
    <name evidence="2" type="ORF">BHW43_00125</name>
</gene>
<evidence type="ECO:0000259" key="1">
    <source>
        <dbReference type="Pfam" id="PF04233"/>
    </source>
</evidence>
<evidence type="ECO:0000313" key="2">
    <source>
        <dbReference type="EMBL" id="OLA39339.1"/>
    </source>
</evidence>
<proteinExistence type="predicted"/>
<dbReference type="Proteomes" id="UP000186777">
    <property type="component" value="Unassembled WGS sequence"/>
</dbReference>
<name>A0A1Q6RAG2_9FIRM</name>
<protein>
    <recommendedName>
        <fullName evidence="1">Phage head morphogenesis domain-containing protein</fullName>
    </recommendedName>
</protein>
<sequence length="279" mass="31712">MKKFKMPRVIERSYASAIDRLMQGLKRELSHVASPFFIADIMRRLARSPTFIQACDQIARLMATHLFRDGHKTWRAAAAEGSKGRIIRTALQRELASPRVAKVYEGIISRNAELIRSMPLTLADRVAHKVAEGYEQGLRPEAMIDDILKEYPHITEAHARLIARTETSKASTALTQVRAAEAGLDWYVWRTSEDSRVRSAHTHMDGVIIPWGEAPAPELLNHEKSQGNYHAGNIYNCRCYPEPLIRFDQVAWPAKVYRNGKIERMGIKQFRKLLPGGEL</sequence>
<accession>A0A1Q6RAG2</accession>
<dbReference type="Pfam" id="PF04233">
    <property type="entry name" value="Phage_Mu_F"/>
    <property type="match status" value="1"/>
</dbReference>
<dbReference type="RefSeq" id="WP_303679044.1">
    <property type="nucleotide sequence ID" value="NZ_MNTG01000001.1"/>
</dbReference>
<dbReference type="InterPro" id="IPR006528">
    <property type="entry name" value="Phage_head_morphogenesis_dom"/>
</dbReference>
<dbReference type="EMBL" id="MNTG01000001">
    <property type="protein sequence ID" value="OLA39339.1"/>
    <property type="molecule type" value="Genomic_DNA"/>
</dbReference>
<dbReference type="AlphaFoldDB" id="A0A1Q6RAG2"/>
<dbReference type="STRING" id="626940.BHW43_00125"/>
<organism evidence="2 3">
    <name type="scientific">Phascolarctobacterium succinatutens</name>
    <dbReference type="NCBI Taxonomy" id="626940"/>
    <lineage>
        <taxon>Bacteria</taxon>
        <taxon>Bacillati</taxon>
        <taxon>Bacillota</taxon>
        <taxon>Negativicutes</taxon>
        <taxon>Acidaminococcales</taxon>
        <taxon>Acidaminococcaceae</taxon>
        <taxon>Phascolarctobacterium</taxon>
    </lineage>
</organism>